<proteinExistence type="predicted"/>
<dbReference type="SUPFAM" id="SSF51338">
    <property type="entry name" value="Composite domain of metallo-dependent hydrolases"/>
    <property type="match status" value="2"/>
</dbReference>
<dbReference type="OrthoDB" id="6715177at2759"/>
<protein>
    <recommendedName>
        <fullName evidence="2">Amidohydrolase-related domain-containing protein</fullName>
    </recommendedName>
</protein>
<comment type="caution">
    <text evidence="3">The sequence shown here is derived from an EMBL/GenBank/DDBJ whole genome shotgun (WGS) entry which is preliminary data.</text>
</comment>
<reference evidence="3" key="1">
    <citation type="submission" date="2021-07" db="EMBL/GenBank/DDBJ databases">
        <authorList>
            <person name="Branca A.L. A."/>
        </authorList>
    </citation>
    <scope>NUCLEOTIDE SEQUENCE</scope>
</reference>
<evidence type="ECO:0000259" key="2">
    <source>
        <dbReference type="Pfam" id="PF01979"/>
    </source>
</evidence>
<dbReference type="Gene3D" id="2.30.40.10">
    <property type="entry name" value="Urease, subunit C, domain 1"/>
    <property type="match status" value="1"/>
</dbReference>
<dbReference type="PANTHER" id="PTHR43794:SF11">
    <property type="entry name" value="AMIDOHYDROLASE-RELATED DOMAIN-CONTAINING PROTEIN"/>
    <property type="match status" value="1"/>
</dbReference>
<accession>A0A9W4JJD8</accession>
<evidence type="ECO:0000313" key="3">
    <source>
        <dbReference type="EMBL" id="CAG8394400.1"/>
    </source>
</evidence>
<organism evidence="3 4">
    <name type="scientific">Penicillium salamii</name>
    <dbReference type="NCBI Taxonomy" id="1612424"/>
    <lineage>
        <taxon>Eukaryota</taxon>
        <taxon>Fungi</taxon>
        <taxon>Dikarya</taxon>
        <taxon>Ascomycota</taxon>
        <taxon>Pezizomycotina</taxon>
        <taxon>Eurotiomycetes</taxon>
        <taxon>Eurotiomycetidae</taxon>
        <taxon>Eurotiales</taxon>
        <taxon>Aspergillaceae</taxon>
        <taxon>Penicillium</taxon>
    </lineage>
</organism>
<dbReference type="Pfam" id="PF01979">
    <property type="entry name" value="Amidohydro_1"/>
    <property type="match status" value="1"/>
</dbReference>
<dbReference type="EMBL" id="CAJVPD010000248">
    <property type="protein sequence ID" value="CAG8394400.1"/>
    <property type="molecule type" value="Genomic_DNA"/>
</dbReference>
<dbReference type="PANTHER" id="PTHR43794">
    <property type="entry name" value="AMINOHYDROLASE SSNA-RELATED"/>
    <property type="match status" value="1"/>
</dbReference>
<dbReference type="SUPFAM" id="SSF51556">
    <property type="entry name" value="Metallo-dependent hydrolases"/>
    <property type="match status" value="1"/>
</dbReference>
<name>A0A9W4JJD8_9EURO</name>
<dbReference type="Gene3D" id="3.20.20.140">
    <property type="entry name" value="Metal-dependent hydrolases"/>
    <property type="match status" value="1"/>
</dbReference>
<dbReference type="InterPro" id="IPR050287">
    <property type="entry name" value="MTA/SAH_deaminase"/>
</dbReference>
<keyword evidence="1" id="KW-0378">Hydrolase</keyword>
<dbReference type="Proteomes" id="UP001152592">
    <property type="component" value="Unassembled WGS sequence"/>
</dbReference>
<dbReference type="CDD" id="cd01298">
    <property type="entry name" value="ATZ_TRZ_like"/>
    <property type="match status" value="1"/>
</dbReference>
<gene>
    <name evidence="3" type="ORF">PSALAMII_LOCUS6997</name>
</gene>
<dbReference type="InterPro" id="IPR006680">
    <property type="entry name" value="Amidohydro-rel"/>
</dbReference>
<dbReference type="GO" id="GO:0016810">
    <property type="term" value="F:hydrolase activity, acting on carbon-nitrogen (but not peptide) bonds"/>
    <property type="evidence" value="ECO:0007669"/>
    <property type="project" value="InterPro"/>
</dbReference>
<sequence length="476" mass="51353">MTTLYTNAIIITVDEERRVIRHGFILVEGTRIAAIDTTSNLQALSLPSDIRTVDVNRSIIIPGLINGHVHLIQSIMRGLCEDLKLHDWASCAIWPMEVNLQGSDGYIAAKLAMAEMMKTGTTCFLEPMLPSSAGFDDVCRAVEETGIRACLGKLTKGPRSDTSAGIADARDTQASMMTIDSVLTAHKAHHGSCDDRLHVWFATETPRGADEAGFAAIGQASKEHNIRLTMHLAEAAKDFEMIQEAYNSTPGEFTRKVNSAGPHVVLGHMVHLDPAIDFEILSTDGTHICHNSTSNAKLADGFAPIPELLEHGVNVCLGTDGGPCNNLHDLFRDMHLAGILHKGRLRDASVLPSEQVIEMATINRAKALGLEKDIGSLETGKKADFVVLNPSGLNTAPFNEATIGEGGIHPATVVVHSCTGGDVEMVVLDGREVVKDGVLQTLDEDQLKSDARATIASLQRRSGIKAQPAKRNWKYV</sequence>
<dbReference type="InterPro" id="IPR032466">
    <property type="entry name" value="Metal_Hydrolase"/>
</dbReference>
<evidence type="ECO:0000256" key="1">
    <source>
        <dbReference type="ARBA" id="ARBA00022801"/>
    </source>
</evidence>
<dbReference type="AlphaFoldDB" id="A0A9W4JJD8"/>
<feature type="domain" description="Amidohydrolase-related" evidence="2">
    <location>
        <begin position="59"/>
        <end position="433"/>
    </location>
</feature>
<dbReference type="InterPro" id="IPR011059">
    <property type="entry name" value="Metal-dep_hydrolase_composite"/>
</dbReference>
<evidence type="ECO:0000313" key="4">
    <source>
        <dbReference type="Proteomes" id="UP001152592"/>
    </source>
</evidence>